<feature type="transmembrane region" description="Helical" evidence="14">
    <location>
        <begin position="49"/>
        <end position="69"/>
    </location>
</feature>
<name>A0ABZ2JAM0_9CHLR</name>
<dbReference type="InterPro" id="IPR000644">
    <property type="entry name" value="CBS_dom"/>
</dbReference>
<evidence type="ECO:0000256" key="5">
    <source>
        <dbReference type="ARBA" id="ARBA00022692"/>
    </source>
</evidence>
<keyword evidence="18" id="KW-1185">Reference proteome</keyword>
<evidence type="ECO:0000256" key="7">
    <source>
        <dbReference type="ARBA" id="ARBA00022737"/>
    </source>
</evidence>
<feature type="transmembrane region" description="Helical" evidence="14">
    <location>
        <begin position="109"/>
        <end position="133"/>
    </location>
</feature>
<protein>
    <recommendedName>
        <fullName evidence="14">Zinc metalloprotease</fullName>
    </recommendedName>
</protein>
<evidence type="ECO:0000313" key="17">
    <source>
        <dbReference type="EMBL" id="WWX25425.1"/>
    </source>
</evidence>
<keyword evidence="4 14" id="KW-0645">Protease</keyword>
<dbReference type="Gene3D" id="3.10.580.10">
    <property type="entry name" value="CBS-domain"/>
    <property type="match status" value="2"/>
</dbReference>
<evidence type="ECO:0000256" key="9">
    <source>
        <dbReference type="ARBA" id="ARBA00022833"/>
    </source>
</evidence>
<dbReference type="InterPro" id="IPR016483">
    <property type="entry name" value="UCP006404_Pept_M50_CBS"/>
</dbReference>
<dbReference type="CDD" id="cd06164">
    <property type="entry name" value="S2P-M50_SpoIVFB_CBS"/>
    <property type="match status" value="1"/>
</dbReference>
<dbReference type="EMBL" id="CP146612">
    <property type="protein sequence ID" value="WWX25425.1"/>
    <property type="molecule type" value="Genomic_DNA"/>
</dbReference>
<evidence type="ECO:0000256" key="2">
    <source>
        <dbReference type="ARBA" id="ARBA00007931"/>
    </source>
</evidence>
<dbReference type="GO" id="GO:0006508">
    <property type="term" value="P:proteolysis"/>
    <property type="evidence" value="ECO:0007669"/>
    <property type="project" value="UniProtKB-KW"/>
</dbReference>
<keyword evidence="12 15" id="KW-0129">CBS domain</keyword>
<evidence type="ECO:0000256" key="14">
    <source>
        <dbReference type="PIRNR" id="PIRNR006404"/>
    </source>
</evidence>
<feature type="transmembrane region" description="Helical" evidence="14">
    <location>
        <begin position="12"/>
        <end position="37"/>
    </location>
</feature>
<dbReference type="InterPro" id="IPR046342">
    <property type="entry name" value="CBS_dom_sf"/>
</dbReference>
<reference evidence="17 18" key="1">
    <citation type="submission" date="2024-03" db="EMBL/GenBank/DDBJ databases">
        <title>A Dehalogenimonas Isolated from Estuarine Sediments Dihaloeliminates Chlorinated Alkanes.</title>
        <authorList>
            <person name="Yang Y."/>
            <person name="Wang H."/>
        </authorList>
    </citation>
    <scope>NUCLEOTIDE SEQUENCE [LARGE SCALE GENOMIC DNA]</scope>
    <source>
        <strain evidence="17 18">W</strain>
    </source>
</reference>
<feature type="transmembrane region" description="Helical" evidence="14">
    <location>
        <begin position="139"/>
        <end position="160"/>
    </location>
</feature>
<keyword evidence="3 14" id="KW-1003">Cell membrane</keyword>
<organism evidence="17 18">
    <name type="scientific">Candidatus Dehalogenimonas loeffleri</name>
    <dbReference type="NCBI Taxonomy" id="3127115"/>
    <lineage>
        <taxon>Bacteria</taxon>
        <taxon>Bacillati</taxon>
        <taxon>Chloroflexota</taxon>
        <taxon>Dehalococcoidia</taxon>
        <taxon>Dehalococcoidales</taxon>
        <taxon>Dehalococcoidaceae</taxon>
        <taxon>Dehalogenimonas</taxon>
    </lineage>
</organism>
<evidence type="ECO:0000313" key="18">
    <source>
        <dbReference type="Proteomes" id="UP001375370"/>
    </source>
</evidence>
<evidence type="ECO:0000259" key="16">
    <source>
        <dbReference type="PROSITE" id="PS51371"/>
    </source>
</evidence>
<evidence type="ECO:0000256" key="10">
    <source>
        <dbReference type="ARBA" id="ARBA00022989"/>
    </source>
</evidence>
<dbReference type="PROSITE" id="PS51371">
    <property type="entry name" value="CBS"/>
    <property type="match status" value="2"/>
</dbReference>
<keyword evidence="13 14" id="KW-0472">Membrane</keyword>
<evidence type="ECO:0000256" key="3">
    <source>
        <dbReference type="ARBA" id="ARBA00022475"/>
    </source>
</evidence>
<dbReference type="GO" id="GO:0008233">
    <property type="term" value="F:peptidase activity"/>
    <property type="evidence" value="ECO:0007669"/>
    <property type="project" value="UniProtKB-KW"/>
</dbReference>
<evidence type="ECO:0000256" key="4">
    <source>
        <dbReference type="ARBA" id="ARBA00022670"/>
    </source>
</evidence>
<dbReference type="CDD" id="cd02205">
    <property type="entry name" value="CBS_pair_SF"/>
    <property type="match status" value="1"/>
</dbReference>
<evidence type="ECO:0000256" key="12">
    <source>
        <dbReference type="ARBA" id="ARBA00023122"/>
    </source>
</evidence>
<dbReference type="SMART" id="SM00116">
    <property type="entry name" value="CBS"/>
    <property type="match status" value="2"/>
</dbReference>
<keyword evidence="10 14" id="KW-1133">Transmembrane helix</keyword>
<feature type="domain" description="CBS" evidence="16">
    <location>
        <begin position="251"/>
        <end position="306"/>
    </location>
</feature>
<keyword evidence="8 14" id="KW-0378">Hydrolase</keyword>
<dbReference type="PANTHER" id="PTHR39188:SF3">
    <property type="entry name" value="STAGE IV SPORULATION PROTEIN FB"/>
    <property type="match status" value="1"/>
</dbReference>
<sequence length="372" mass="39845">MKASLVLGRLFGIEIGIHISWLFIFVFLTWSLAVGYFPQDGVLAGQTALVYWILGAISSLSLFLAVLAHELGHSIVAQRNGIPVKNITLFIFGGASNISREAASPGAEFRMAVAGPLVSFGLSAVFFTAFFSLGQATNALSAVLIYLAQVNLILGVFNMLPGFPLDGGRVFRAAVWKLTRDETKATRIAAGAGQAIAYMFIFGGIALAFIVGISGLWLALIGWFLASAASASYQKSVVSESLSGTSVGTVMNAAIITAGPDLSVEQAMALMLRHSQRALPVIGDGYFLGMLTLSDLKHLDRKRWDSEKISSIITPAASLRTLKRGDDLTLVMEIMHETGYNQLPVLDNGAFLGLVSRADLLNYLNIKLELKP</sequence>
<comment type="subcellular location">
    <subcellularLocation>
        <location evidence="1 14">Cell membrane</location>
        <topology evidence="1 14">Multi-pass membrane protein</topology>
    </subcellularLocation>
</comment>
<comment type="cofactor">
    <cofactor evidence="14">
        <name>Zn(2+)</name>
        <dbReference type="ChEBI" id="CHEBI:29105"/>
    </cofactor>
    <text evidence="14">Binds 1 zinc ion per subunit.</text>
</comment>
<dbReference type="PIRSF" id="PIRSF006404">
    <property type="entry name" value="UCP006404_Pept_M50_CBS"/>
    <property type="match status" value="1"/>
</dbReference>
<evidence type="ECO:0000256" key="6">
    <source>
        <dbReference type="ARBA" id="ARBA00022723"/>
    </source>
</evidence>
<dbReference type="Pfam" id="PF00571">
    <property type="entry name" value="CBS"/>
    <property type="match status" value="2"/>
</dbReference>
<evidence type="ECO:0000256" key="11">
    <source>
        <dbReference type="ARBA" id="ARBA00023049"/>
    </source>
</evidence>
<feature type="domain" description="CBS" evidence="16">
    <location>
        <begin position="313"/>
        <end position="370"/>
    </location>
</feature>
<dbReference type="PANTHER" id="PTHR39188">
    <property type="entry name" value="MEMBRANE-ASSOCIATED ZINC METALLOPROTEASE M50B"/>
    <property type="match status" value="1"/>
</dbReference>
<accession>A0ABZ2JAM0</accession>
<keyword evidence="9 14" id="KW-0862">Zinc</keyword>
<comment type="similarity">
    <text evidence="2 14">Belongs to the peptidase M50B family.</text>
</comment>
<gene>
    <name evidence="17" type="ORF">V8247_00205</name>
</gene>
<dbReference type="InterPro" id="IPR008915">
    <property type="entry name" value="Peptidase_M50"/>
</dbReference>
<dbReference type="Proteomes" id="UP001375370">
    <property type="component" value="Chromosome"/>
</dbReference>
<feature type="transmembrane region" description="Helical" evidence="14">
    <location>
        <begin position="196"/>
        <end position="226"/>
    </location>
</feature>
<evidence type="ECO:0000256" key="8">
    <source>
        <dbReference type="ARBA" id="ARBA00022801"/>
    </source>
</evidence>
<dbReference type="RefSeq" id="WP_338737568.1">
    <property type="nucleotide sequence ID" value="NZ_CP146612.1"/>
</dbReference>
<keyword evidence="7" id="KW-0677">Repeat</keyword>
<evidence type="ECO:0000256" key="15">
    <source>
        <dbReference type="PROSITE-ProRule" id="PRU00703"/>
    </source>
</evidence>
<keyword evidence="5 14" id="KW-0812">Transmembrane</keyword>
<proteinExistence type="inferred from homology"/>
<keyword evidence="11 14" id="KW-0482">Metalloprotease</keyword>
<keyword evidence="6 14" id="KW-0479">Metal-binding</keyword>
<evidence type="ECO:0000256" key="13">
    <source>
        <dbReference type="ARBA" id="ARBA00023136"/>
    </source>
</evidence>
<evidence type="ECO:0000256" key="1">
    <source>
        <dbReference type="ARBA" id="ARBA00004651"/>
    </source>
</evidence>
<dbReference type="Pfam" id="PF02163">
    <property type="entry name" value="Peptidase_M50"/>
    <property type="match status" value="1"/>
</dbReference>
<dbReference type="SUPFAM" id="SSF54631">
    <property type="entry name" value="CBS-domain pair"/>
    <property type="match status" value="1"/>
</dbReference>